<dbReference type="Proteomes" id="UP000009049">
    <property type="component" value="Chromosome"/>
</dbReference>
<organism evidence="2 3">
    <name type="scientific">Robiginitalea biformata (strain ATCC BAA-864 / DSM 15991 / KCTC 12146 / HTCC2501)</name>
    <dbReference type="NCBI Taxonomy" id="313596"/>
    <lineage>
        <taxon>Bacteria</taxon>
        <taxon>Pseudomonadati</taxon>
        <taxon>Bacteroidota</taxon>
        <taxon>Flavobacteriia</taxon>
        <taxon>Flavobacteriales</taxon>
        <taxon>Flavobacteriaceae</taxon>
        <taxon>Robiginitalea</taxon>
    </lineage>
</organism>
<keyword evidence="3" id="KW-1185">Reference proteome</keyword>
<evidence type="ECO:0000313" key="2">
    <source>
        <dbReference type="EMBL" id="EAR16467.1"/>
    </source>
</evidence>
<dbReference type="RefSeq" id="WP_015753224.1">
    <property type="nucleotide sequence ID" value="NC_013222.1"/>
</dbReference>
<dbReference type="EMBL" id="CP001712">
    <property type="protein sequence ID" value="EAR16467.1"/>
    <property type="molecule type" value="Genomic_DNA"/>
</dbReference>
<evidence type="ECO:0000256" key="1">
    <source>
        <dbReference type="SAM" id="Phobius"/>
    </source>
</evidence>
<name>A4CHQ9_ROBBH</name>
<keyword evidence="1" id="KW-0472">Membrane</keyword>
<dbReference type="AlphaFoldDB" id="A4CHQ9"/>
<accession>A4CHQ9</accession>
<feature type="transmembrane region" description="Helical" evidence="1">
    <location>
        <begin position="103"/>
        <end position="121"/>
    </location>
</feature>
<dbReference type="HOGENOM" id="CLU_087550_0_0_10"/>
<gene>
    <name evidence="2" type="ordered locus">RB2501_06195</name>
</gene>
<dbReference type="eggNOG" id="ENOG5032XUG">
    <property type="taxonomic scope" value="Bacteria"/>
</dbReference>
<protein>
    <submittedName>
        <fullName evidence="2">Uncharacterized protein</fullName>
    </submittedName>
</protein>
<dbReference type="OrthoDB" id="1340494at2"/>
<dbReference type="KEGG" id="rbi:RB2501_06195"/>
<dbReference type="STRING" id="313596.RB2501_06195"/>
<sequence>MHAELLKQAFDQAQRDTGSEKVLRRAQFLSDTIEERTKQPYGERSLRNYFNEVQQGSDDFELPAHVVDGLAGYLGYDTYRDFLNSLEGGSPLTINRPRRNTRVWYYLAGVGVIALVLWVLFENPFQTKMMIWVEDHYEVVPMDLETYKLSDLKKINQDRLDHFRKVEPDCSYEFFDGNKLELLWYGRNPDGELEYFTDLGRHPETGKTLDPITEYMIKKYICPTYPNN</sequence>
<reference evidence="2 3" key="1">
    <citation type="journal article" date="2009" name="J. Bacteriol.">
        <title>Complete genome sequence of Robiginitalea biformata HTCC2501.</title>
        <authorList>
            <person name="Oh H.M."/>
            <person name="Giovannoni S.J."/>
            <person name="Lee K."/>
            <person name="Ferriera S."/>
            <person name="Johnson J."/>
            <person name="Cho J.C."/>
        </authorList>
    </citation>
    <scope>NUCLEOTIDE SEQUENCE [LARGE SCALE GENOMIC DNA]</scope>
    <source>
        <strain evidence="3">ATCC BAA-864 / HTCC2501 / KCTC 12146</strain>
    </source>
</reference>
<proteinExistence type="predicted"/>
<evidence type="ECO:0000313" key="3">
    <source>
        <dbReference type="Proteomes" id="UP000009049"/>
    </source>
</evidence>
<keyword evidence="1" id="KW-0812">Transmembrane</keyword>
<keyword evidence="1" id="KW-1133">Transmembrane helix</keyword>